<evidence type="ECO:0000313" key="1">
    <source>
        <dbReference type="EMBL" id="ACA40553.1"/>
    </source>
</evidence>
<dbReference type="Proteomes" id="UP000002164">
    <property type="component" value="Chromosome"/>
</dbReference>
<name>B1HPA7_LYSSC</name>
<dbReference type="KEGG" id="lsp:Bsph_3034"/>
<proteinExistence type="predicted"/>
<sequence length="56" mass="6617">MKMIQFYPFLRHLFLSIQQIVPNFGQTFDTWDQLSRFPKWRSSIAGTSCLSIAYVT</sequence>
<dbReference type="EnsemblBacteria" id="ACA40553">
    <property type="protein sequence ID" value="ACA40553"/>
    <property type="gene ID" value="Bsph_3034"/>
</dbReference>
<protein>
    <submittedName>
        <fullName evidence="1">Uncharacterized protein</fullName>
    </submittedName>
</protein>
<dbReference type="EMBL" id="CP000817">
    <property type="protein sequence ID" value="ACA40553.1"/>
    <property type="molecule type" value="Genomic_DNA"/>
</dbReference>
<dbReference type="AlphaFoldDB" id="B1HPA7"/>
<dbReference type="HOGENOM" id="CLU_3008937_0_0_9"/>
<gene>
    <name evidence="1" type="ordered locus">Bsph_3034</name>
</gene>
<organism evidence="1 2">
    <name type="scientific">Lysinibacillus sphaericus (strain C3-41)</name>
    <dbReference type="NCBI Taxonomy" id="444177"/>
    <lineage>
        <taxon>Bacteria</taxon>
        <taxon>Bacillati</taxon>
        <taxon>Bacillota</taxon>
        <taxon>Bacilli</taxon>
        <taxon>Bacillales</taxon>
        <taxon>Bacillaceae</taxon>
        <taxon>Lysinibacillus</taxon>
    </lineage>
</organism>
<accession>B1HPA7</accession>
<evidence type="ECO:0000313" key="2">
    <source>
        <dbReference type="Proteomes" id="UP000002164"/>
    </source>
</evidence>
<reference evidence="1 2" key="1">
    <citation type="journal article" date="2008" name="J. Bacteriol.">
        <title>Complete genome sequence of the mosquitocidal bacterium Bacillus sphaericus C3-41 and comparison with those of closely related Bacillus species.</title>
        <authorList>
            <person name="Hu X."/>
            <person name="Fan W."/>
            <person name="Han B."/>
            <person name="Liu H."/>
            <person name="Zheng D."/>
            <person name="Li Q."/>
            <person name="Dong W."/>
            <person name="Yan J."/>
            <person name="Gao M."/>
            <person name="Berry C."/>
            <person name="Yuan Z."/>
        </authorList>
    </citation>
    <scope>NUCLEOTIDE SEQUENCE [LARGE SCALE GENOMIC DNA]</scope>
    <source>
        <strain evidence="1 2">C3-41</strain>
    </source>
</reference>